<dbReference type="GeneID" id="76424074"/>
<dbReference type="AlphaFoldDB" id="A0A8A3S5P7"/>
<dbReference type="RefSeq" id="WP_265580132.1">
    <property type="nucleotide sequence ID" value="NZ_CP036172.1"/>
</dbReference>
<keyword evidence="2" id="KW-1185">Reference proteome</keyword>
<name>A0A8A3S5P7_9EURY</name>
<gene>
    <name evidence="1" type="ORF">RJ40_06880</name>
</gene>
<evidence type="ECO:0000313" key="1">
    <source>
        <dbReference type="EMBL" id="QSZ67243.1"/>
    </source>
</evidence>
<sequence length="253" mass="26684">MKQIFWIALLLAGMLLACGCTEQGTAPQTPTPTPTATATVTPTPNATATVTPAASLPVELSSSSPYATLSLDAGVLFVSFHAEEAQKMEINFANATQGFAEMDEFSMTGPYNGSVVYEIPQKDEYLLNISGTGAWTAEASRYVPGEGLKAPLNLTGTGTEVPSAVYLEQGQYVFERNETGEASPLYIMRHANGSYLMDANLSRSQTAFGVLSTETSKNLTISESGTYILSVIASENPAPWSVSISPANESASA</sequence>
<reference evidence="1" key="1">
    <citation type="journal article" date="2001" name="Int. J. Syst. Evol. Microbiol.">
        <title>Methanofollis aquaemaris sp. nov., a methanogen isolated from an aquaculture fish pond.</title>
        <authorList>
            <person name="Lai M.C."/>
            <person name="Chen S.C."/>
        </authorList>
    </citation>
    <scope>NUCLEOTIDE SEQUENCE</scope>
    <source>
        <strain evidence="1">N2F9704</strain>
    </source>
</reference>
<reference evidence="1" key="2">
    <citation type="submission" date="2019-02" db="EMBL/GenBank/DDBJ databases">
        <authorList>
            <person name="Chen S.-C."/>
            <person name="Chien H.-H."/>
            <person name="Lai M.-C."/>
        </authorList>
    </citation>
    <scope>NUCLEOTIDE SEQUENCE</scope>
    <source>
        <strain evidence="1">N2F9704</strain>
    </source>
</reference>
<proteinExistence type="predicted"/>
<protein>
    <submittedName>
        <fullName evidence="1">Uncharacterized protein</fullName>
    </submittedName>
</protein>
<organism evidence="1 2">
    <name type="scientific">Methanofollis aquaemaris</name>
    <dbReference type="NCBI Taxonomy" id="126734"/>
    <lineage>
        <taxon>Archaea</taxon>
        <taxon>Methanobacteriati</taxon>
        <taxon>Methanobacteriota</taxon>
        <taxon>Stenosarchaea group</taxon>
        <taxon>Methanomicrobia</taxon>
        <taxon>Methanomicrobiales</taxon>
        <taxon>Methanomicrobiaceae</taxon>
        <taxon>Methanofollis</taxon>
    </lineage>
</organism>
<evidence type="ECO:0000313" key="2">
    <source>
        <dbReference type="Proteomes" id="UP001042704"/>
    </source>
</evidence>
<dbReference type="PROSITE" id="PS51257">
    <property type="entry name" value="PROKAR_LIPOPROTEIN"/>
    <property type="match status" value="1"/>
</dbReference>
<dbReference type="EMBL" id="CP036172">
    <property type="protein sequence ID" value="QSZ67243.1"/>
    <property type="molecule type" value="Genomic_DNA"/>
</dbReference>
<dbReference type="Proteomes" id="UP001042704">
    <property type="component" value="Chromosome"/>
</dbReference>
<dbReference type="KEGG" id="maqe:RJ40_06880"/>
<accession>A0A8A3S5P7</accession>